<evidence type="ECO:0000256" key="7">
    <source>
        <dbReference type="ARBA" id="ARBA00023077"/>
    </source>
</evidence>
<dbReference type="PROSITE" id="PS52016">
    <property type="entry name" value="TONB_DEPENDENT_REC_3"/>
    <property type="match status" value="1"/>
</dbReference>
<evidence type="ECO:0000256" key="1">
    <source>
        <dbReference type="ARBA" id="ARBA00004571"/>
    </source>
</evidence>
<organism evidence="14 15">
    <name type="scientific">Asticcacaulis currens</name>
    <dbReference type="NCBI Taxonomy" id="2984210"/>
    <lineage>
        <taxon>Bacteria</taxon>
        <taxon>Pseudomonadati</taxon>
        <taxon>Pseudomonadota</taxon>
        <taxon>Alphaproteobacteria</taxon>
        <taxon>Caulobacterales</taxon>
        <taxon>Caulobacteraceae</taxon>
        <taxon>Asticcacaulis</taxon>
    </lineage>
</organism>
<evidence type="ECO:0000256" key="12">
    <source>
        <dbReference type="SAM" id="SignalP"/>
    </source>
</evidence>
<dbReference type="InterPro" id="IPR011662">
    <property type="entry name" value="Secretin/TonB_short_N"/>
</dbReference>
<protein>
    <submittedName>
        <fullName evidence="14">TonB-dependent receptor</fullName>
    </submittedName>
</protein>
<evidence type="ECO:0000256" key="3">
    <source>
        <dbReference type="ARBA" id="ARBA00022452"/>
    </source>
</evidence>
<dbReference type="Gene3D" id="2.40.170.20">
    <property type="entry name" value="TonB-dependent receptor, beta-barrel domain"/>
    <property type="match status" value="1"/>
</dbReference>
<reference evidence="14 15" key="1">
    <citation type="submission" date="2023-01" db="EMBL/GenBank/DDBJ databases">
        <title>Novel species of the genus Asticcacaulis isolated from rivers.</title>
        <authorList>
            <person name="Lu H."/>
        </authorList>
    </citation>
    <scope>NUCLEOTIDE SEQUENCE [LARGE SCALE GENOMIC DNA]</scope>
    <source>
        <strain evidence="14 15">DXS10W</strain>
    </source>
</reference>
<proteinExistence type="inferred from homology"/>
<dbReference type="SUPFAM" id="SSF56935">
    <property type="entry name" value="Porins"/>
    <property type="match status" value="1"/>
</dbReference>
<feature type="signal peptide" evidence="12">
    <location>
        <begin position="1"/>
        <end position="28"/>
    </location>
</feature>
<dbReference type="InterPro" id="IPR039426">
    <property type="entry name" value="TonB-dep_rcpt-like"/>
</dbReference>
<evidence type="ECO:0000256" key="10">
    <source>
        <dbReference type="PROSITE-ProRule" id="PRU01360"/>
    </source>
</evidence>
<evidence type="ECO:0000313" key="14">
    <source>
        <dbReference type="EMBL" id="MDC7694335.1"/>
    </source>
</evidence>
<dbReference type="InterPro" id="IPR010104">
    <property type="entry name" value="TonB_rcpt_bac"/>
</dbReference>
<accession>A0ABT5IDP8</accession>
<keyword evidence="3 10" id="KW-1134">Transmembrane beta strand</keyword>
<keyword evidence="2 10" id="KW-0813">Transport</keyword>
<dbReference type="Proteomes" id="UP001216595">
    <property type="component" value="Unassembled WGS sequence"/>
</dbReference>
<dbReference type="InterPro" id="IPR036942">
    <property type="entry name" value="Beta-barrel_TonB_sf"/>
</dbReference>
<feature type="chain" id="PRO_5045053881" evidence="12">
    <location>
        <begin position="29"/>
        <end position="974"/>
    </location>
</feature>
<evidence type="ECO:0000256" key="6">
    <source>
        <dbReference type="ARBA" id="ARBA00023004"/>
    </source>
</evidence>
<keyword evidence="4" id="KW-0410">Iron transport</keyword>
<keyword evidence="7 11" id="KW-0798">TonB box</keyword>
<dbReference type="Pfam" id="PF00593">
    <property type="entry name" value="TonB_dep_Rec_b-barrel"/>
    <property type="match status" value="1"/>
</dbReference>
<dbReference type="InterPro" id="IPR012910">
    <property type="entry name" value="Plug_dom"/>
</dbReference>
<evidence type="ECO:0000256" key="4">
    <source>
        <dbReference type="ARBA" id="ARBA00022496"/>
    </source>
</evidence>
<evidence type="ECO:0000259" key="13">
    <source>
        <dbReference type="SMART" id="SM00965"/>
    </source>
</evidence>
<dbReference type="SMART" id="SM00965">
    <property type="entry name" value="STN"/>
    <property type="match status" value="1"/>
</dbReference>
<dbReference type="Gene3D" id="2.170.130.10">
    <property type="entry name" value="TonB-dependent receptor, plug domain"/>
    <property type="match status" value="1"/>
</dbReference>
<dbReference type="Pfam" id="PF07715">
    <property type="entry name" value="Plug"/>
    <property type="match status" value="1"/>
</dbReference>
<evidence type="ECO:0000256" key="8">
    <source>
        <dbReference type="ARBA" id="ARBA00023136"/>
    </source>
</evidence>
<keyword evidence="12" id="KW-0732">Signal</keyword>
<gene>
    <name evidence="14" type="ORF">PQU94_08580</name>
</gene>
<dbReference type="RefSeq" id="WP_272741048.1">
    <property type="nucleotide sequence ID" value="NZ_JAQQKW010000004.1"/>
</dbReference>
<comment type="subcellular location">
    <subcellularLocation>
        <location evidence="1 10">Cell outer membrane</location>
        <topology evidence="1 10">Multi-pass membrane protein</topology>
    </subcellularLocation>
</comment>
<keyword evidence="15" id="KW-1185">Reference proteome</keyword>
<dbReference type="Pfam" id="PF07660">
    <property type="entry name" value="STN"/>
    <property type="match status" value="1"/>
</dbReference>
<dbReference type="InterPro" id="IPR037066">
    <property type="entry name" value="Plug_dom_sf"/>
</dbReference>
<comment type="caution">
    <text evidence="14">The sequence shown here is derived from an EMBL/GenBank/DDBJ whole genome shotgun (WGS) entry which is preliminary data.</text>
</comment>
<sequence>MTFHRLLCLSASLTALTFGGLTPHIAQAQAVASRAVDIDIKAGSLDTALVQLSRLTGVQIVADPSLTSGKRTAGFTGRLSLDQALTRLLHGQSLAYTLKGQVVVIRAGQVQTSAPVARTAATAATVARAEAPATDTPVEEVVVSSFRNSLSKALNEKRRATNVVDVINAEDIGKFPANNIAEALQRVPGISITRDRGEGLFVRVRGLGPNFQNVTIDGRSAAVNENVRDSGQSGRQFRFDTLATEMVSGVEVIKSPLAAMDEGAIGGTVNLRTFKPLDFKRPTSALSLTSTYVELAKKADPKMSGLWSWNNEDRTLGVLVSANYGIRSLRSDRITGVSWTTGKIDVNGDGVTDTTYVPSAVRPTLETERRERWGVSAAIQWQPREGTEIALSHIYSHLDDFYDERTYSADFVLSSLVANTGQVRDGALVGGRTTSTSTQIGREIDYLVHDNQLTDLSLKQKLGAWDLSGSVYVARAYSNTDKPITRTRVLGQSGGLDFSLPQVGEGVPTLTFLTRSLSDPILPFRRLEWRVNDSLDEENAVQFDAQRAQSFGPFSQISAGVKFRDRSRRYNRRDINFTKDLSGKTIGGNNTLFGGDFYDTIDVDNFLGEVGATLPTTWLSPNRDRFMAILDMSAIANTAPARGDLRNSYYVAEKISAAYTAADIDTQLFGRTLRGEVGVRYAETEQVSQGHADNGTAALPVRFEKTYRDTLPSLNLVYELSERVQLHAAAAKVITRPSLADLSPRLTLNSSGTVFTAVGGNPLLDPFEANQYDVTAEWYFAPGSALIGGLFYKDITTFVYNQNTPIVIDGQTYTLTAPVNGGSAWVKGMELAWQQNFRDLPAPWDGLGALASYTRTDSEATYSPTLIDKMQNVAKNSYNLTVYYEKNRLGARLSYAWVDDVLASVGTGGLASLNDKAYGSLDGNVSYKIDDQFTLVIEGQNLTNEAQWQFTQNGQFGGYTFNGRSVSVGVRGKF</sequence>
<name>A0ABT5IDP8_9CAUL</name>
<dbReference type="Gene3D" id="3.55.50.30">
    <property type="match status" value="1"/>
</dbReference>
<dbReference type="EMBL" id="JAQQKW010000004">
    <property type="protein sequence ID" value="MDC7694335.1"/>
    <property type="molecule type" value="Genomic_DNA"/>
</dbReference>
<evidence type="ECO:0000256" key="11">
    <source>
        <dbReference type="RuleBase" id="RU003357"/>
    </source>
</evidence>
<evidence type="ECO:0000256" key="2">
    <source>
        <dbReference type="ARBA" id="ARBA00022448"/>
    </source>
</evidence>
<dbReference type="PANTHER" id="PTHR40980">
    <property type="entry name" value="PLUG DOMAIN-CONTAINING PROTEIN"/>
    <property type="match status" value="1"/>
</dbReference>
<feature type="domain" description="Secretin/TonB short N-terminal" evidence="13">
    <location>
        <begin position="58"/>
        <end position="107"/>
    </location>
</feature>
<dbReference type="NCBIfam" id="TIGR01782">
    <property type="entry name" value="TonB-Xanth-Caul"/>
    <property type="match status" value="1"/>
</dbReference>
<keyword evidence="14" id="KW-0675">Receptor</keyword>
<keyword evidence="5 10" id="KW-0812">Transmembrane</keyword>
<comment type="similarity">
    <text evidence="10 11">Belongs to the TonB-dependent receptor family.</text>
</comment>
<evidence type="ECO:0000256" key="5">
    <source>
        <dbReference type="ARBA" id="ARBA00022692"/>
    </source>
</evidence>
<keyword evidence="9 10" id="KW-0998">Cell outer membrane</keyword>
<keyword evidence="4" id="KW-0406">Ion transport</keyword>
<dbReference type="InterPro" id="IPR000531">
    <property type="entry name" value="Beta-barrel_TonB"/>
</dbReference>
<evidence type="ECO:0000256" key="9">
    <source>
        <dbReference type="ARBA" id="ARBA00023237"/>
    </source>
</evidence>
<keyword evidence="8 10" id="KW-0472">Membrane</keyword>
<keyword evidence="6" id="KW-0408">Iron</keyword>
<dbReference type="PANTHER" id="PTHR40980:SF3">
    <property type="entry name" value="TONB-DEPENDENT RECEPTOR-LIKE BETA-BARREL DOMAIN-CONTAINING PROTEIN"/>
    <property type="match status" value="1"/>
</dbReference>
<dbReference type="CDD" id="cd01347">
    <property type="entry name" value="ligand_gated_channel"/>
    <property type="match status" value="1"/>
</dbReference>
<evidence type="ECO:0000313" key="15">
    <source>
        <dbReference type="Proteomes" id="UP001216595"/>
    </source>
</evidence>